<evidence type="ECO:0000256" key="1">
    <source>
        <dbReference type="SAM" id="MobiDB-lite"/>
    </source>
</evidence>
<dbReference type="Proteomes" id="UP000310108">
    <property type="component" value="Unassembled WGS sequence"/>
</dbReference>
<accession>A0A4U6X6G3</accession>
<gene>
    <name evidence="2" type="ORF">CTA1_9770</name>
</gene>
<evidence type="ECO:0000313" key="3">
    <source>
        <dbReference type="Proteomes" id="UP000310108"/>
    </source>
</evidence>
<organism evidence="2 3">
    <name type="scientific">Colletotrichum tanaceti</name>
    <dbReference type="NCBI Taxonomy" id="1306861"/>
    <lineage>
        <taxon>Eukaryota</taxon>
        <taxon>Fungi</taxon>
        <taxon>Dikarya</taxon>
        <taxon>Ascomycota</taxon>
        <taxon>Pezizomycotina</taxon>
        <taxon>Sordariomycetes</taxon>
        <taxon>Hypocreomycetidae</taxon>
        <taxon>Glomerellales</taxon>
        <taxon>Glomerellaceae</taxon>
        <taxon>Colletotrichum</taxon>
        <taxon>Colletotrichum destructivum species complex</taxon>
    </lineage>
</organism>
<evidence type="ECO:0000313" key="2">
    <source>
        <dbReference type="EMBL" id="TKW51018.1"/>
    </source>
</evidence>
<feature type="compositionally biased region" description="Basic and acidic residues" evidence="1">
    <location>
        <begin position="41"/>
        <end position="56"/>
    </location>
</feature>
<name>A0A4U6X6G3_9PEZI</name>
<comment type="caution">
    <text evidence="2">The sequence shown here is derived from an EMBL/GenBank/DDBJ whole genome shotgun (WGS) entry which is preliminary data.</text>
</comment>
<feature type="region of interest" description="Disordered" evidence="1">
    <location>
        <begin position="41"/>
        <end position="61"/>
    </location>
</feature>
<reference evidence="2 3" key="1">
    <citation type="journal article" date="2019" name="PLoS ONE">
        <title>Comparative genome analysis indicates high evolutionary potential of pathogenicity genes in Colletotrichum tanaceti.</title>
        <authorList>
            <person name="Lelwala R.V."/>
            <person name="Korhonen P.K."/>
            <person name="Young N.D."/>
            <person name="Scott J.B."/>
            <person name="Ades P.A."/>
            <person name="Gasser R.B."/>
            <person name="Taylor P.W.J."/>
        </authorList>
    </citation>
    <scope>NUCLEOTIDE SEQUENCE [LARGE SCALE GENOMIC DNA]</scope>
    <source>
        <strain evidence="2">BRIP57314</strain>
    </source>
</reference>
<keyword evidence="3" id="KW-1185">Reference proteome</keyword>
<sequence length="71" mass="7826">MRSTPSWLTPHAETVGHISEWAKALPAQPVQLWLEGDPMRCDDFDNPGHDDGRSDRGFGGTVEVTRGLLPL</sequence>
<protein>
    <submittedName>
        <fullName evidence="2">Uncharacterized protein</fullName>
    </submittedName>
</protein>
<dbReference type="AlphaFoldDB" id="A0A4U6X6G3"/>
<proteinExistence type="predicted"/>
<dbReference type="EMBL" id="PJEX01000341">
    <property type="protein sequence ID" value="TKW51018.1"/>
    <property type="molecule type" value="Genomic_DNA"/>
</dbReference>